<dbReference type="InterPro" id="IPR000772">
    <property type="entry name" value="Ricin_B_lectin"/>
</dbReference>
<dbReference type="InterPro" id="IPR051333">
    <property type="entry name" value="CLIP_Serine_Protease"/>
</dbReference>
<dbReference type="CDD" id="cd00161">
    <property type="entry name" value="beta-trefoil_Ricin-like"/>
    <property type="match status" value="2"/>
</dbReference>
<dbReference type="GO" id="GO:0004252">
    <property type="term" value="F:serine-type endopeptidase activity"/>
    <property type="evidence" value="ECO:0007669"/>
    <property type="project" value="InterPro"/>
</dbReference>
<dbReference type="PANTHER" id="PTHR24260:SF136">
    <property type="entry name" value="GH08193P-RELATED"/>
    <property type="match status" value="1"/>
</dbReference>
<evidence type="ECO:0000259" key="2">
    <source>
        <dbReference type="PROSITE" id="PS50240"/>
    </source>
</evidence>
<dbReference type="eggNOG" id="COG5640">
    <property type="taxonomic scope" value="Bacteria"/>
</dbReference>
<evidence type="ECO:0000256" key="1">
    <source>
        <dbReference type="SAM" id="SignalP"/>
    </source>
</evidence>
<evidence type="ECO:0000313" key="3">
    <source>
        <dbReference type="EMBL" id="KDN80638.1"/>
    </source>
</evidence>
<dbReference type="Proteomes" id="UP000027178">
    <property type="component" value="Unassembled WGS sequence"/>
</dbReference>
<dbReference type="InterPro" id="IPR001314">
    <property type="entry name" value="Peptidase_S1A"/>
</dbReference>
<dbReference type="PRINTS" id="PR00722">
    <property type="entry name" value="CHYMOTRYPSIN"/>
</dbReference>
<feature type="domain" description="Peptidase S1" evidence="2">
    <location>
        <begin position="147"/>
        <end position="363"/>
    </location>
</feature>
<comment type="caution">
    <text evidence="3">The sequence shown here is derived from an EMBL/GenBank/DDBJ whole genome shotgun (WGS) entry which is preliminary data.</text>
</comment>
<dbReference type="Gene3D" id="2.40.10.10">
    <property type="entry name" value="Trypsin-like serine proteases"/>
    <property type="match status" value="1"/>
</dbReference>
<reference evidence="3 4" key="1">
    <citation type="submission" date="2014-05" db="EMBL/GenBank/DDBJ databases">
        <title>Draft Genome Sequence of Kitasatospora cheerisanensis KCTC 2395.</title>
        <authorList>
            <person name="Nam D.H."/>
        </authorList>
    </citation>
    <scope>NUCLEOTIDE SEQUENCE [LARGE SCALE GENOMIC DNA]</scope>
    <source>
        <strain evidence="3 4">KCTC 2395</strain>
    </source>
</reference>
<gene>
    <name evidence="3" type="ORF">KCH_76140</name>
</gene>
<dbReference type="Pfam" id="PF00652">
    <property type="entry name" value="Ricin_B_lectin"/>
    <property type="match status" value="2"/>
</dbReference>
<dbReference type="HOGENOM" id="CLU_423773_0_0_11"/>
<dbReference type="GO" id="GO:0006508">
    <property type="term" value="P:proteolysis"/>
    <property type="evidence" value="ECO:0007669"/>
    <property type="project" value="InterPro"/>
</dbReference>
<dbReference type="AlphaFoldDB" id="A0A066YGM8"/>
<dbReference type="PANTHER" id="PTHR24260">
    <property type="match status" value="1"/>
</dbReference>
<keyword evidence="4" id="KW-1185">Reference proteome</keyword>
<dbReference type="InterPro" id="IPR035992">
    <property type="entry name" value="Ricin_B-like_lectins"/>
</dbReference>
<feature type="chain" id="PRO_5001635942" description="Peptidase S1 domain-containing protein" evidence="1">
    <location>
        <begin position="19"/>
        <end position="646"/>
    </location>
</feature>
<accession>A0A066YGM8</accession>
<dbReference type="SMART" id="SM00020">
    <property type="entry name" value="Tryp_SPc"/>
    <property type="match status" value="1"/>
</dbReference>
<dbReference type="OrthoDB" id="9815928at2"/>
<name>A0A066YGM8_9ACTN</name>
<dbReference type="SMART" id="SM00458">
    <property type="entry name" value="RICIN"/>
    <property type="match status" value="2"/>
</dbReference>
<dbReference type="Pfam" id="PF00089">
    <property type="entry name" value="Trypsin"/>
    <property type="match status" value="1"/>
</dbReference>
<dbReference type="SUPFAM" id="SSF50370">
    <property type="entry name" value="Ricin B-like lectins"/>
    <property type="match status" value="2"/>
</dbReference>
<sequence>MAALLAVPGAAVSLPASATEPAAPLAVEAFGYPDAAKILAEQNLTLKAGDGNIRLADCASESGLVRVVRQVAAPYEVCFKITGPSGYLALETPNVINIKGDSHAIKATLSTEGATSNVDITKNDWTPVGQADNSTGNKPAVLLELVATDGTAAATPAPEFPAVGSIAVGAPGRAGSRGCTGTLVDPLWVLTSAGCFTDAPDSLAAGAPGVKSSFTAGGRSVDIVELVPRGDRDTALARLATPISGVAPLKAATAAATGGSAVKVAGFGRTATSWGTGSGPRTTNQTIGAISATAVDLSPATGAAPVCAGDTGAPVVNTTGEITGVVSRAWQAGCLGTPASETRTGAQAARVDDLGAWITPQTSRVFDLLNPASGRCLNLAGAGPWGNENPVIAFDCTLGADNEKFRITADGQLRNPVSGRCLNVKGAGPTWDNGTPIILFDCVAGAGNEKFEWTADGQIRNPASGRCINVAGAGPTWPNNTPVILFDCKGDPNEKFRPVADNEIPSAVGQLRNVGSGRCLNLTGAGPTWDNNTPVILWDCKGDANEQFRLTADGQLLNYVSGRCLNVKGAGPTWDNGTPIILFDCVAGAANEKFEWTADGQLRNPASGRCINVAGAGPVWNNGNPIILFDCKGDPNEKFELVSVKA</sequence>
<dbReference type="Gene3D" id="2.80.10.50">
    <property type="match status" value="2"/>
</dbReference>
<feature type="signal peptide" evidence="1">
    <location>
        <begin position="1"/>
        <end position="18"/>
    </location>
</feature>
<dbReference type="RefSeq" id="WP_157032340.1">
    <property type="nucleotide sequence ID" value="NZ_KK853997.1"/>
</dbReference>
<dbReference type="PATRIC" id="fig|1348663.4.peg.7363"/>
<evidence type="ECO:0000313" key="4">
    <source>
        <dbReference type="Proteomes" id="UP000027178"/>
    </source>
</evidence>
<organism evidence="3 4">
    <name type="scientific">Kitasatospora cheerisanensis KCTC 2395</name>
    <dbReference type="NCBI Taxonomy" id="1348663"/>
    <lineage>
        <taxon>Bacteria</taxon>
        <taxon>Bacillati</taxon>
        <taxon>Actinomycetota</taxon>
        <taxon>Actinomycetes</taxon>
        <taxon>Kitasatosporales</taxon>
        <taxon>Streptomycetaceae</taxon>
        <taxon>Kitasatospora</taxon>
    </lineage>
</organism>
<dbReference type="PROSITE" id="PS50231">
    <property type="entry name" value="RICIN_B_LECTIN"/>
    <property type="match status" value="2"/>
</dbReference>
<dbReference type="PROSITE" id="PS50240">
    <property type="entry name" value="TRYPSIN_DOM"/>
    <property type="match status" value="1"/>
</dbReference>
<protein>
    <recommendedName>
        <fullName evidence="2">Peptidase S1 domain-containing protein</fullName>
    </recommendedName>
</protein>
<dbReference type="SUPFAM" id="SSF50494">
    <property type="entry name" value="Trypsin-like serine proteases"/>
    <property type="match status" value="1"/>
</dbReference>
<dbReference type="EMBL" id="JNBY01000168">
    <property type="protein sequence ID" value="KDN80638.1"/>
    <property type="molecule type" value="Genomic_DNA"/>
</dbReference>
<proteinExistence type="predicted"/>
<dbReference type="InterPro" id="IPR043504">
    <property type="entry name" value="Peptidase_S1_PA_chymotrypsin"/>
</dbReference>
<dbReference type="eggNOG" id="COG1472">
    <property type="taxonomic scope" value="Bacteria"/>
</dbReference>
<dbReference type="InterPro" id="IPR009003">
    <property type="entry name" value="Peptidase_S1_PA"/>
</dbReference>
<keyword evidence="1" id="KW-0732">Signal</keyword>
<dbReference type="InterPro" id="IPR001254">
    <property type="entry name" value="Trypsin_dom"/>
</dbReference>